<evidence type="ECO:0000313" key="3">
    <source>
        <dbReference type="Proteomes" id="UP000555103"/>
    </source>
</evidence>
<keyword evidence="3" id="KW-1185">Reference proteome</keyword>
<feature type="transmembrane region" description="Helical" evidence="1">
    <location>
        <begin position="36"/>
        <end position="55"/>
    </location>
</feature>
<dbReference type="Proteomes" id="UP000555103">
    <property type="component" value="Unassembled WGS sequence"/>
</dbReference>
<protein>
    <recommendedName>
        <fullName evidence="4">O-antigen ligase like membrane protein</fullName>
    </recommendedName>
</protein>
<evidence type="ECO:0000256" key="1">
    <source>
        <dbReference type="SAM" id="Phobius"/>
    </source>
</evidence>
<evidence type="ECO:0008006" key="4">
    <source>
        <dbReference type="Google" id="ProtNLM"/>
    </source>
</evidence>
<dbReference type="AlphaFoldDB" id="A0A840CUH6"/>
<feature type="transmembrane region" description="Helical" evidence="1">
    <location>
        <begin position="174"/>
        <end position="200"/>
    </location>
</feature>
<reference evidence="2 3" key="1">
    <citation type="submission" date="2020-08" db="EMBL/GenBank/DDBJ databases">
        <title>Genomic Encyclopedia of Type Strains, Phase IV (KMG-IV): sequencing the most valuable type-strain genomes for metagenomic binning, comparative biology and taxonomic classification.</title>
        <authorList>
            <person name="Goeker M."/>
        </authorList>
    </citation>
    <scope>NUCLEOTIDE SEQUENCE [LARGE SCALE GENOMIC DNA]</scope>
    <source>
        <strain evidence="2 3">DSM 104969</strain>
    </source>
</reference>
<comment type="caution">
    <text evidence="2">The sequence shown here is derived from an EMBL/GenBank/DDBJ whole genome shotgun (WGS) entry which is preliminary data.</text>
</comment>
<organism evidence="2 3">
    <name type="scientific">Dysgonomonas hofstadii</name>
    <dbReference type="NCBI Taxonomy" id="637886"/>
    <lineage>
        <taxon>Bacteria</taxon>
        <taxon>Pseudomonadati</taxon>
        <taxon>Bacteroidota</taxon>
        <taxon>Bacteroidia</taxon>
        <taxon>Bacteroidales</taxon>
        <taxon>Dysgonomonadaceae</taxon>
        <taxon>Dysgonomonas</taxon>
    </lineage>
</organism>
<sequence>MLKLQKWDIPKPKEMAPMLIPLLLTFYFIYPQALGFMGSSFILFSGALGITYYAYHRFPFREVISVLLGMAVILLWFYSVDWYNNANDPYTLGFFKSEIAWFFSSYLIILYIFKVHKNPTIETVLKYIVGAVALQCFITFIMYMNESIADFFWGIQFNKEYSEELVAENSWQRLMGYGIGFFGAGANNGVALVIISYLLVSKPIKNEEFITLSVVYVFIFYISLFMARTTVVGAAVGFGLMAFFYFFKGERHNKKQVRRFLLSSLFLMFSGYLFVMLFFEGISNWAFELFINFVERGELRTQSSDGLGEMFQVPETTKVLLFGDGRMVFRGTDVGFSRMLFFVGVVGSVLFYAYPLFLVRMWGTKNKNVKILGYTIAVYCYVLNFKGWFDLNHIFFMIFFFFMFYKYYVYYPKIQGQQATLKNIRNKYVI</sequence>
<feature type="transmembrane region" description="Helical" evidence="1">
    <location>
        <begin position="339"/>
        <end position="359"/>
    </location>
</feature>
<name>A0A840CUH6_9BACT</name>
<keyword evidence="1" id="KW-1133">Transmembrane helix</keyword>
<gene>
    <name evidence="2" type="ORF">GGR21_002043</name>
</gene>
<dbReference type="EMBL" id="JACIEP010000006">
    <property type="protein sequence ID" value="MBB4036142.1"/>
    <property type="molecule type" value="Genomic_DNA"/>
</dbReference>
<dbReference type="RefSeq" id="WP_183307052.1">
    <property type="nucleotide sequence ID" value="NZ_JACIEP010000006.1"/>
</dbReference>
<feature type="transmembrane region" description="Helical" evidence="1">
    <location>
        <begin position="127"/>
        <end position="144"/>
    </location>
</feature>
<evidence type="ECO:0000313" key="2">
    <source>
        <dbReference type="EMBL" id="MBB4036142.1"/>
    </source>
</evidence>
<feature type="transmembrane region" description="Helical" evidence="1">
    <location>
        <begin position="209"/>
        <end position="225"/>
    </location>
</feature>
<feature type="transmembrane region" description="Helical" evidence="1">
    <location>
        <begin position="260"/>
        <end position="279"/>
    </location>
</feature>
<feature type="transmembrane region" description="Helical" evidence="1">
    <location>
        <begin position="62"/>
        <end position="79"/>
    </location>
</feature>
<feature type="transmembrane region" description="Helical" evidence="1">
    <location>
        <begin position="371"/>
        <end position="388"/>
    </location>
</feature>
<feature type="transmembrane region" description="Helical" evidence="1">
    <location>
        <begin position="99"/>
        <end position="115"/>
    </location>
</feature>
<accession>A0A840CUH6</accession>
<feature type="transmembrane region" description="Helical" evidence="1">
    <location>
        <begin position="394"/>
        <end position="411"/>
    </location>
</feature>
<keyword evidence="1" id="KW-0472">Membrane</keyword>
<keyword evidence="1" id="KW-0812">Transmembrane</keyword>
<feature type="transmembrane region" description="Helical" evidence="1">
    <location>
        <begin position="231"/>
        <end position="248"/>
    </location>
</feature>
<proteinExistence type="predicted"/>